<protein>
    <recommendedName>
        <fullName evidence="4">BTB domain transcription factor</fullName>
    </recommendedName>
</protein>
<evidence type="ECO:0000256" key="1">
    <source>
        <dbReference type="SAM" id="MobiDB-lite"/>
    </source>
</evidence>
<feature type="compositionally biased region" description="Basic and acidic residues" evidence="1">
    <location>
        <begin position="85"/>
        <end position="104"/>
    </location>
</feature>
<accession>A0A9P4WEE1</accession>
<dbReference type="PANTHER" id="PTHR34776">
    <property type="entry name" value="F17F16.3 PROTEIN"/>
    <property type="match status" value="1"/>
</dbReference>
<feature type="region of interest" description="Disordered" evidence="1">
    <location>
        <begin position="1"/>
        <end position="151"/>
    </location>
</feature>
<name>A0A9P4WEE1_CURKU</name>
<feature type="compositionally biased region" description="Low complexity" evidence="1">
    <location>
        <begin position="1"/>
        <end position="24"/>
    </location>
</feature>
<feature type="compositionally biased region" description="Polar residues" evidence="1">
    <location>
        <begin position="105"/>
        <end position="117"/>
    </location>
</feature>
<feature type="compositionally biased region" description="Basic and acidic residues" evidence="1">
    <location>
        <begin position="28"/>
        <end position="38"/>
    </location>
</feature>
<dbReference type="OrthoDB" id="1028014at2759"/>
<reference evidence="2" key="1">
    <citation type="submission" date="2019-04" db="EMBL/GenBank/DDBJ databases">
        <title>Sequencing of skin fungus with MAO and IRED activity.</title>
        <authorList>
            <person name="Marsaioli A.J."/>
            <person name="Bonatto J.M.C."/>
            <person name="Reis Junior O."/>
        </authorList>
    </citation>
    <scope>NUCLEOTIDE SEQUENCE</scope>
    <source>
        <strain evidence="2">30M1</strain>
    </source>
</reference>
<dbReference type="Proteomes" id="UP000801428">
    <property type="component" value="Unassembled WGS sequence"/>
</dbReference>
<evidence type="ECO:0000313" key="3">
    <source>
        <dbReference type="Proteomes" id="UP000801428"/>
    </source>
</evidence>
<gene>
    <name evidence="2" type="ORF">E8E13_006874</name>
</gene>
<dbReference type="EMBL" id="SWKU01000001">
    <property type="protein sequence ID" value="KAF3010731.1"/>
    <property type="molecule type" value="Genomic_DNA"/>
</dbReference>
<evidence type="ECO:0000313" key="2">
    <source>
        <dbReference type="EMBL" id="KAF3010731.1"/>
    </source>
</evidence>
<feature type="compositionally biased region" description="Basic and acidic residues" evidence="1">
    <location>
        <begin position="58"/>
        <end position="77"/>
    </location>
</feature>
<keyword evidence="3" id="KW-1185">Reference proteome</keyword>
<comment type="caution">
    <text evidence="2">The sequence shown here is derived from an EMBL/GenBank/DDBJ whole genome shotgun (WGS) entry which is preliminary data.</text>
</comment>
<feature type="region of interest" description="Disordered" evidence="1">
    <location>
        <begin position="368"/>
        <end position="395"/>
    </location>
</feature>
<dbReference type="AlphaFoldDB" id="A0A9P4WEE1"/>
<proteinExistence type="predicted"/>
<dbReference type="PANTHER" id="PTHR34776:SF1">
    <property type="entry name" value="F17F16.3 PROTEIN"/>
    <property type="match status" value="1"/>
</dbReference>
<evidence type="ECO:0008006" key="4">
    <source>
        <dbReference type="Google" id="ProtNLM"/>
    </source>
</evidence>
<sequence>MAGTRSSARNASNNSSPSKSDAAAGTKRKPEADAESSLKRGRKASKTQPTIDSMLDNSDDKKAENDTEMQEAAKDVVEDAENDEAESKDQPAKSEHSNDTKESTSADGANGQENGNKAASPPADDTEPETISKAEESGAVEESSQREKKMPSNILEKGVIYFFTRNRVSVDEAESVGDLQRTFFVLRPLPAGAKLGDGALQDGKNNRLFALPKKVFPKSHNDRFMAFVEKANATIQDLKDNFFQGSEYNTQTQGTRKNDPVTPVAEGVYLITRTEDATTHLVYSTTIPSEIGEVQEDLGIKDQGSFVISVKNPERSGPASASLPQKPDFSKDIIEEFRGLAWSEVKPKYLDHEYCQILLIGENTEKAVEPTKKNEKHNKETPKEEIEQLEHEDELRVQHLKGDDSVYEDLKISKDDYPKLPTTW</sequence>
<organism evidence="2 3">
    <name type="scientific">Curvularia kusanoi</name>
    <name type="common">Cochliobolus kusanoi</name>
    <dbReference type="NCBI Taxonomy" id="90978"/>
    <lineage>
        <taxon>Eukaryota</taxon>
        <taxon>Fungi</taxon>
        <taxon>Dikarya</taxon>
        <taxon>Ascomycota</taxon>
        <taxon>Pezizomycotina</taxon>
        <taxon>Dothideomycetes</taxon>
        <taxon>Pleosporomycetidae</taxon>
        <taxon>Pleosporales</taxon>
        <taxon>Pleosporineae</taxon>
        <taxon>Pleosporaceae</taxon>
        <taxon>Curvularia</taxon>
    </lineage>
</organism>